<feature type="region of interest" description="Disordered" evidence="1">
    <location>
        <begin position="1"/>
        <end position="118"/>
    </location>
</feature>
<reference evidence="2 3" key="1">
    <citation type="journal article" date="2008" name="Nature">
        <title>The genome of the model beetle and pest Tribolium castaneum.</title>
        <authorList>
            <consortium name="Tribolium Genome Sequencing Consortium"/>
            <person name="Richards S."/>
            <person name="Gibbs R.A."/>
            <person name="Weinstock G.M."/>
            <person name="Brown S.J."/>
            <person name="Denell R."/>
            <person name="Beeman R.W."/>
            <person name="Gibbs R."/>
            <person name="Beeman R.W."/>
            <person name="Brown S.J."/>
            <person name="Bucher G."/>
            <person name="Friedrich M."/>
            <person name="Grimmelikhuijzen C.J."/>
            <person name="Klingler M."/>
            <person name="Lorenzen M."/>
            <person name="Richards S."/>
            <person name="Roth S."/>
            <person name="Schroder R."/>
            <person name="Tautz D."/>
            <person name="Zdobnov E.M."/>
            <person name="Muzny D."/>
            <person name="Gibbs R.A."/>
            <person name="Weinstock G.M."/>
            <person name="Attaway T."/>
            <person name="Bell S."/>
            <person name="Buhay C.J."/>
            <person name="Chandrabose M.N."/>
            <person name="Chavez D."/>
            <person name="Clerk-Blankenburg K.P."/>
            <person name="Cree A."/>
            <person name="Dao M."/>
            <person name="Davis C."/>
            <person name="Chacko J."/>
            <person name="Dinh H."/>
            <person name="Dugan-Rocha S."/>
            <person name="Fowler G."/>
            <person name="Garner T.T."/>
            <person name="Garnes J."/>
            <person name="Gnirke A."/>
            <person name="Hawes A."/>
            <person name="Hernandez J."/>
            <person name="Hines S."/>
            <person name="Holder M."/>
            <person name="Hume J."/>
            <person name="Jhangiani S.N."/>
            <person name="Joshi V."/>
            <person name="Khan Z.M."/>
            <person name="Jackson L."/>
            <person name="Kovar C."/>
            <person name="Kowis A."/>
            <person name="Lee S."/>
            <person name="Lewis L.R."/>
            <person name="Margolis J."/>
            <person name="Morgan M."/>
            <person name="Nazareth L.V."/>
            <person name="Nguyen N."/>
            <person name="Okwuonu G."/>
            <person name="Parker D."/>
            <person name="Richards S."/>
            <person name="Ruiz S.J."/>
            <person name="Santibanez J."/>
            <person name="Savard J."/>
            <person name="Scherer S.E."/>
            <person name="Schneider B."/>
            <person name="Sodergren E."/>
            <person name="Tautz D."/>
            <person name="Vattahil S."/>
            <person name="Villasana D."/>
            <person name="White C.S."/>
            <person name="Wright R."/>
            <person name="Park Y."/>
            <person name="Beeman R.W."/>
            <person name="Lord J."/>
            <person name="Oppert B."/>
            <person name="Lorenzen M."/>
            <person name="Brown S."/>
            <person name="Wang L."/>
            <person name="Savard J."/>
            <person name="Tautz D."/>
            <person name="Richards S."/>
            <person name="Weinstock G."/>
            <person name="Gibbs R.A."/>
            <person name="Liu Y."/>
            <person name="Worley K."/>
            <person name="Weinstock G."/>
            <person name="Elsik C.G."/>
            <person name="Reese J.T."/>
            <person name="Elhaik E."/>
            <person name="Landan G."/>
            <person name="Graur D."/>
            <person name="Arensburger P."/>
            <person name="Atkinson P."/>
            <person name="Beeman R.W."/>
            <person name="Beidler J."/>
            <person name="Brown S.J."/>
            <person name="Demuth J.P."/>
            <person name="Drury D.W."/>
            <person name="Du Y.Z."/>
            <person name="Fujiwara H."/>
            <person name="Lorenzen M."/>
            <person name="Maselli V."/>
            <person name="Osanai M."/>
            <person name="Park Y."/>
            <person name="Robertson H.M."/>
            <person name="Tu Z."/>
            <person name="Wang J.J."/>
            <person name="Wang S."/>
            <person name="Richards S."/>
            <person name="Song H."/>
            <person name="Zhang L."/>
            <person name="Sodergren E."/>
            <person name="Werner D."/>
            <person name="Stanke M."/>
            <person name="Morgenstern B."/>
            <person name="Solovyev V."/>
            <person name="Kosarev P."/>
            <person name="Brown G."/>
            <person name="Chen H.C."/>
            <person name="Ermolaeva O."/>
            <person name="Hlavina W."/>
            <person name="Kapustin Y."/>
            <person name="Kiryutin B."/>
            <person name="Kitts P."/>
            <person name="Maglott D."/>
            <person name="Pruitt K."/>
            <person name="Sapojnikov V."/>
            <person name="Souvorov A."/>
            <person name="Mackey A.J."/>
            <person name="Waterhouse R.M."/>
            <person name="Wyder S."/>
            <person name="Zdobnov E.M."/>
            <person name="Zdobnov E.M."/>
            <person name="Wyder S."/>
            <person name="Kriventseva E.V."/>
            <person name="Kadowaki T."/>
            <person name="Bork P."/>
            <person name="Aranda M."/>
            <person name="Bao R."/>
            <person name="Beermann A."/>
            <person name="Berns N."/>
            <person name="Bolognesi R."/>
            <person name="Bonneton F."/>
            <person name="Bopp D."/>
            <person name="Brown S.J."/>
            <person name="Bucher G."/>
            <person name="Butts T."/>
            <person name="Chaumot A."/>
            <person name="Denell R.E."/>
            <person name="Ferrier D.E."/>
            <person name="Friedrich M."/>
            <person name="Gordon C.M."/>
            <person name="Jindra M."/>
            <person name="Klingler M."/>
            <person name="Lan Q."/>
            <person name="Lattorff H.M."/>
            <person name="Laudet V."/>
            <person name="von Levetsow C."/>
            <person name="Liu Z."/>
            <person name="Lutz R."/>
            <person name="Lynch J.A."/>
            <person name="da Fonseca R.N."/>
            <person name="Posnien N."/>
            <person name="Reuter R."/>
            <person name="Roth S."/>
            <person name="Savard J."/>
            <person name="Schinko J.B."/>
            <person name="Schmitt C."/>
            <person name="Schoppmeier M."/>
            <person name="Schroder R."/>
            <person name="Shippy T.D."/>
            <person name="Simonnet F."/>
            <person name="Marques-Souza H."/>
            <person name="Tautz D."/>
            <person name="Tomoyasu Y."/>
            <person name="Trauner J."/>
            <person name="Van der Zee M."/>
            <person name="Vervoort M."/>
            <person name="Wittkopp N."/>
            <person name="Wimmer E.A."/>
            <person name="Yang X."/>
            <person name="Jones A.K."/>
            <person name="Sattelle D.B."/>
            <person name="Ebert P.R."/>
            <person name="Nelson D."/>
            <person name="Scott J.G."/>
            <person name="Beeman R.W."/>
            <person name="Muthukrishnan S."/>
            <person name="Kramer K.J."/>
            <person name="Arakane Y."/>
            <person name="Beeman R.W."/>
            <person name="Zhu Q."/>
            <person name="Hogenkamp D."/>
            <person name="Dixit R."/>
            <person name="Oppert B."/>
            <person name="Jiang H."/>
            <person name="Zou Z."/>
            <person name="Marshall J."/>
            <person name="Elpidina E."/>
            <person name="Vinokurov K."/>
            <person name="Oppert C."/>
            <person name="Zou Z."/>
            <person name="Evans J."/>
            <person name="Lu Z."/>
            <person name="Zhao P."/>
            <person name="Sumathipala N."/>
            <person name="Altincicek B."/>
            <person name="Vilcinskas A."/>
            <person name="Williams M."/>
            <person name="Hultmark D."/>
            <person name="Hetru C."/>
            <person name="Jiang H."/>
            <person name="Grimmelikhuijzen C.J."/>
            <person name="Hauser F."/>
            <person name="Cazzamali G."/>
            <person name="Williamson M."/>
            <person name="Park Y."/>
            <person name="Li B."/>
            <person name="Tanaka Y."/>
            <person name="Predel R."/>
            <person name="Neupert S."/>
            <person name="Schachtner J."/>
            <person name="Verleyen P."/>
            <person name="Raible F."/>
            <person name="Bork P."/>
            <person name="Friedrich M."/>
            <person name="Walden K.K."/>
            <person name="Robertson H.M."/>
            <person name="Angeli S."/>
            <person name="Foret S."/>
            <person name="Bucher G."/>
            <person name="Schuetz S."/>
            <person name="Maleszka R."/>
            <person name="Wimmer E.A."/>
            <person name="Beeman R.W."/>
            <person name="Lorenzen M."/>
            <person name="Tomoyasu Y."/>
            <person name="Miller S.C."/>
            <person name="Grossmann D."/>
            <person name="Bucher G."/>
        </authorList>
    </citation>
    <scope>NUCLEOTIDE SEQUENCE [LARGE SCALE GENOMIC DNA]</scope>
    <source>
        <strain evidence="2 3">Georgia GA2</strain>
    </source>
</reference>
<feature type="compositionally biased region" description="Polar residues" evidence="1">
    <location>
        <begin position="12"/>
        <end position="21"/>
    </location>
</feature>
<feature type="compositionally biased region" description="Acidic residues" evidence="1">
    <location>
        <begin position="59"/>
        <end position="68"/>
    </location>
</feature>
<evidence type="ECO:0000313" key="3">
    <source>
        <dbReference type="Proteomes" id="UP000007266"/>
    </source>
</evidence>
<evidence type="ECO:0000313" key="2">
    <source>
        <dbReference type="EMBL" id="EFA11542.2"/>
    </source>
</evidence>
<dbReference type="EMBL" id="KQ971307">
    <property type="protein sequence ID" value="EFA11542.2"/>
    <property type="molecule type" value="Genomic_DNA"/>
</dbReference>
<dbReference type="STRING" id="7070.D6W6L8"/>
<dbReference type="PANTHER" id="PTHR46745:SF1">
    <property type="entry name" value="TSC22 DOMAIN FAMILY PROTEIN 1"/>
    <property type="match status" value="1"/>
</dbReference>
<organism evidence="2 3">
    <name type="scientific">Tribolium castaneum</name>
    <name type="common">Red flour beetle</name>
    <dbReference type="NCBI Taxonomy" id="7070"/>
    <lineage>
        <taxon>Eukaryota</taxon>
        <taxon>Metazoa</taxon>
        <taxon>Ecdysozoa</taxon>
        <taxon>Arthropoda</taxon>
        <taxon>Hexapoda</taxon>
        <taxon>Insecta</taxon>
        <taxon>Pterygota</taxon>
        <taxon>Neoptera</taxon>
        <taxon>Endopterygota</taxon>
        <taxon>Coleoptera</taxon>
        <taxon>Polyphaga</taxon>
        <taxon>Cucujiformia</taxon>
        <taxon>Tenebrionidae</taxon>
        <taxon>Tenebrionidae incertae sedis</taxon>
        <taxon>Tribolium</taxon>
    </lineage>
</organism>
<dbReference type="Proteomes" id="UP000007266">
    <property type="component" value="Linkage group 1"/>
</dbReference>
<reference evidence="2 3" key="2">
    <citation type="journal article" date="2010" name="Nucleic Acids Res.">
        <title>BeetleBase in 2010: revisions to provide comprehensive genomic information for Tribolium castaneum.</title>
        <authorList>
            <person name="Kim H.S."/>
            <person name="Murphy T."/>
            <person name="Xia J."/>
            <person name="Caragea D."/>
            <person name="Park Y."/>
            <person name="Beeman R.W."/>
            <person name="Lorenzen M.D."/>
            <person name="Butcher S."/>
            <person name="Manak J.R."/>
            <person name="Brown S.J."/>
        </authorList>
    </citation>
    <scope>GENOME REANNOTATION</scope>
    <source>
        <strain evidence="2 3">Georgia GA2</strain>
    </source>
</reference>
<dbReference type="PANTHER" id="PTHR46745">
    <property type="entry name" value="TSC22 DOMAIN FAMILY PROTEIN 1"/>
    <property type="match status" value="1"/>
</dbReference>
<protein>
    <submittedName>
        <fullName evidence="2">Bunched</fullName>
    </submittedName>
</protein>
<dbReference type="InParanoid" id="D6W6L8"/>
<name>D6W6L8_TRICA</name>
<proteinExistence type="predicted"/>
<gene>
    <name evidence="2" type="primary">AUGUSTUS-3.0.2_01602</name>
    <name evidence="2" type="ORF">TcasGA2_TC001602</name>
</gene>
<feature type="compositionally biased region" description="Basic and acidic residues" evidence="1">
    <location>
        <begin position="83"/>
        <end position="94"/>
    </location>
</feature>
<keyword evidence="3" id="KW-1185">Reference proteome</keyword>
<dbReference type="AlphaFoldDB" id="D6W6L8"/>
<feature type="compositionally biased region" description="Polar residues" evidence="1">
    <location>
        <begin position="42"/>
        <end position="53"/>
    </location>
</feature>
<evidence type="ECO:0000256" key="1">
    <source>
        <dbReference type="SAM" id="MobiDB-lite"/>
    </source>
</evidence>
<dbReference type="HOGENOM" id="CLU_734326_0_0_1"/>
<sequence length="319" mass="34827">MSTKHKHEKKTNVINRTTSETLRLGEVQPVPSLPQVSRKKIQNSSSSFQITAVTRTDGDDSADDLDTDDISRVTDNETPSFSEDSRDTDDHHSEPAAVEPMQVDFKPKPAPAEPMQVDVKPKPATEEPMQVDVKPKPPDERFKIVKVPSTLPLSRGRWVCVDYFDEAAETGLKPEHSSTSHPGDAYSSHFAMQPNLNVATKPAGTMKGFPQGFSSTLASNGADTASFTDQEMAQAQPQAANQPSTGQKFLSVLGTRNISRAIAPELLRSFFQGDILSDIKVALTSAPATNSRSAPNNNNIDRKIEEALVSEFRYFAANT</sequence>
<accession>D6W6L8</accession>